<name>A0A9P1M7Z9_9PEZI</name>
<feature type="compositionally biased region" description="Acidic residues" evidence="1">
    <location>
        <begin position="735"/>
        <end position="744"/>
    </location>
</feature>
<sequence>MFDFFSGPKAPERIPTDRVVPVGFFDNTIIFRTFVLYTLFVFDDVLDVSRLHDALERVDKGDLEHHIPASFSEARPAVGFDHLDLSNIAVEDHHTGSRIPRAPRDGRPSIVGDPDDLSEFVYGPEVPRKLDDYIYTDRPEIGLRVVSFRNSTVVVLHWIHLACDAIAKKALINAWILALSGREDEIPEPLAPDDYPSRPWASTPRSRIFSRRAAKPIWLTNVCNLQVAVQQAYQWRPVLKDLFPENKPFLSNCVGFLVTLLPVHEVLQKPLSHLASRIRATILEQGSRDQVEAYTSLIREDAANRAPPFFGESSMQLLMFSNWRQADMYGTDLAAAAVTPRTAPLRPSYVQSMQGPYNFTDGLIIVANPPIVQLIQAQHGTKQGFGDKPFVTPGHPTEIHVPFTEGCLYFRRRPSLLNFPREIRDLIYHFTLVEPPRWTKHHNALCRYAVVDTATCERPPSSCRPHFWSSNVFHFWTGFEFLRDVRENLRDEYKALIQHVVIMHHTMHDFPDPGPFDNVDQCAVWELVLTCSGLRSLEVPDDMCNAASDYPEYAAKLADLHIMIPGLFVRAALDLPFARYATLDGPRSGPQRARDDARDFRTNFCLHLAHLVTHGLGFRDSHVWYWPIRRRVGYHYYFHDYPAECARLFLRDPDATLRLRDGSYVDISVYGVGATPRVAAARQRLRRWVGRRAQLGLPDPPDKLMHLEFERRARLRELEAFRARLVALGEEEEEEVVDGADGSDAEEKSKAEAVLGAGRGSRGNRGSRRSRFRIRRSGRRRGKMRVLER</sequence>
<protein>
    <submittedName>
        <fullName evidence="2">Uncharacterized protein</fullName>
    </submittedName>
</protein>
<evidence type="ECO:0000256" key="1">
    <source>
        <dbReference type="SAM" id="MobiDB-lite"/>
    </source>
</evidence>
<proteinExistence type="predicted"/>
<accession>A0A9P1M7Z9</accession>
<comment type="caution">
    <text evidence="2">The sequence shown here is derived from an EMBL/GenBank/DDBJ whole genome shotgun (WGS) entry which is preliminary data.</text>
</comment>
<dbReference type="EMBL" id="CALLCH030000002">
    <property type="protein sequence ID" value="CAI4211660.1"/>
    <property type="molecule type" value="Genomic_DNA"/>
</dbReference>
<evidence type="ECO:0000313" key="2">
    <source>
        <dbReference type="EMBL" id="CAI4211660.1"/>
    </source>
</evidence>
<keyword evidence="3" id="KW-1185">Reference proteome</keyword>
<dbReference type="OrthoDB" id="21502at2759"/>
<dbReference type="Gene3D" id="3.30.559.10">
    <property type="entry name" value="Chloramphenicol acetyltransferase-like domain"/>
    <property type="match status" value="1"/>
</dbReference>
<gene>
    <name evidence="2" type="ORF">PPNO1_LOCUS1436</name>
</gene>
<feature type="region of interest" description="Disordered" evidence="1">
    <location>
        <begin position="735"/>
        <end position="789"/>
    </location>
</feature>
<dbReference type="AlphaFoldDB" id="A0A9P1M7Z9"/>
<dbReference type="Proteomes" id="UP000838763">
    <property type="component" value="Unassembled WGS sequence"/>
</dbReference>
<evidence type="ECO:0000313" key="3">
    <source>
        <dbReference type="Proteomes" id="UP000838763"/>
    </source>
</evidence>
<organism evidence="2 3">
    <name type="scientific">Parascedosporium putredinis</name>
    <dbReference type="NCBI Taxonomy" id="1442378"/>
    <lineage>
        <taxon>Eukaryota</taxon>
        <taxon>Fungi</taxon>
        <taxon>Dikarya</taxon>
        <taxon>Ascomycota</taxon>
        <taxon>Pezizomycotina</taxon>
        <taxon>Sordariomycetes</taxon>
        <taxon>Hypocreomycetidae</taxon>
        <taxon>Microascales</taxon>
        <taxon>Microascaceae</taxon>
        <taxon>Parascedosporium</taxon>
    </lineage>
</organism>
<feature type="compositionally biased region" description="Basic residues" evidence="1">
    <location>
        <begin position="765"/>
        <end position="789"/>
    </location>
</feature>
<reference evidence="2" key="1">
    <citation type="submission" date="2022-11" db="EMBL/GenBank/DDBJ databases">
        <authorList>
            <person name="Scott C."/>
            <person name="Bruce N."/>
        </authorList>
    </citation>
    <scope>NUCLEOTIDE SEQUENCE</scope>
</reference>
<dbReference type="InterPro" id="IPR023213">
    <property type="entry name" value="CAT-like_dom_sf"/>
</dbReference>